<feature type="compositionally biased region" description="Basic and acidic residues" evidence="1">
    <location>
        <begin position="15"/>
        <end position="31"/>
    </location>
</feature>
<name>A0A0H4WLU4_9BACT</name>
<dbReference type="AlphaFoldDB" id="A0A0H4WLU4"/>
<gene>
    <name evidence="2" type="ORF">A176_000626</name>
</gene>
<evidence type="ECO:0000313" key="3">
    <source>
        <dbReference type="Proteomes" id="UP000009026"/>
    </source>
</evidence>
<evidence type="ECO:0000256" key="1">
    <source>
        <dbReference type="SAM" id="MobiDB-lite"/>
    </source>
</evidence>
<evidence type="ECO:0000313" key="2">
    <source>
        <dbReference type="EMBL" id="AKQ63714.1"/>
    </source>
</evidence>
<protein>
    <submittedName>
        <fullName evidence="2">Uncharacterized protein</fullName>
    </submittedName>
</protein>
<keyword evidence="3" id="KW-1185">Reference proteome</keyword>
<organism evidence="2 3">
    <name type="scientific">Pseudomyxococcus hansupus</name>
    <dbReference type="NCBI Taxonomy" id="1297742"/>
    <lineage>
        <taxon>Bacteria</taxon>
        <taxon>Pseudomonadati</taxon>
        <taxon>Myxococcota</taxon>
        <taxon>Myxococcia</taxon>
        <taxon>Myxococcales</taxon>
        <taxon>Cystobacterineae</taxon>
        <taxon>Myxococcaceae</taxon>
        <taxon>Pseudomyxococcus</taxon>
    </lineage>
</organism>
<sequence>MEPGLFGFEAGHWGNDGHSRRGGDSRHERHLGAAGGKHQGDQRRGARTQTPGTARTT</sequence>
<reference evidence="2 3" key="1">
    <citation type="journal article" date="2016" name="PLoS ONE">
        <title>Complete Genome Sequence and Comparative Genomics of a Novel Myxobacterium Myxococcus hansupus.</title>
        <authorList>
            <person name="Sharma G."/>
            <person name="Narwani T."/>
            <person name="Subramanian S."/>
        </authorList>
    </citation>
    <scope>NUCLEOTIDE SEQUENCE [LARGE SCALE GENOMIC DNA]</scope>
    <source>
        <strain evidence="3">mixupus</strain>
    </source>
</reference>
<feature type="compositionally biased region" description="Polar residues" evidence="1">
    <location>
        <begin position="47"/>
        <end position="57"/>
    </location>
</feature>
<dbReference type="EMBL" id="CP012109">
    <property type="protein sequence ID" value="AKQ63714.1"/>
    <property type="molecule type" value="Genomic_DNA"/>
</dbReference>
<accession>A0A0H4WLU4</accession>
<proteinExistence type="predicted"/>
<feature type="region of interest" description="Disordered" evidence="1">
    <location>
        <begin position="1"/>
        <end position="57"/>
    </location>
</feature>
<dbReference type="KEGG" id="mym:A176_000626"/>
<dbReference type="Proteomes" id="UP000009026">
    <property type="component" value="Chromosome"/>
</dbReference>